<organism evidence="1 2">
    <name type="scientific">Pristionchus fissidentatus</name>
    <dbReference type="NCBI Taxonomy" id="1538716"/>
    <lineage>
        <taxon>Eukaryota</taxon>
        <taxon>Metazoa</taxon>
        <taxon>Ecdysozoa</taxon>
        <taxon>Nematoda</taxon>
        <taxon>Chromadorea</taxon>
        <taxon>Rhabditida</taxon>
        <taxon>Rhabditina</taxon>
        <taxon>Diplogasteromorpha</taxon>
        <taxon>Diplogasteroidea</taxon>
        <taxon>Neodiplogasteridae</taxon>
        <taxon>Pristionchus</taxon>
    </lineage>
</organism>
<gene>
    <name evidence="1" type="ORF">PFISCL1PPCAC_25519</name>
</gene>
<comment type="caution">
    <text evidence="1">The sequence shown here is derived from an EMBL/GenBank/DDBJ whole genome shotgun (WGS) entry which is preliminary data.</text>
</comment>
<accession>A0AAV5WQD9</accession>
<evidence type="ECO:0000313" key="2">
    <source>
        <dbReference type="Proteomes" id="UP001432322"/>
    </source>
</evidence>
<name>A0AAV5WQD9_9BILA</name>
<evidence type="ECO:0000313" key="1">
    <source>
        <dbReference type="EMBL" id="GMT34222.1"/>
    </source>
</evidence>
<protein>
    <submittedName>
        <fullName evidence="1">Uncharacterized protein</fullName>
    </submittedName>
</protein>
<sequence>MGLIKEFRKSQRAVIHLRCRDDDNRIESENIFTIELMSGIGFWSNDLWTHIPTEYNSTVIRGIRKNRGGQNVCCMVYDPGEVVVVDAYSEVTKKKSLFFG</sequence>
<proteinExistence type="predicted"/>
<dbReference type="EMBL" id="BTSY01000006">
    <property type="protein sequence ID" value="GMT34222.1"/>
    <property type="molecule type" value="Genomic_DNA"/>
</dbReference>
<dbReference type="Proteomes" id="UP001432322">
    <property type="component" value="Unassembled WGS sequence"/>
</dbReference>
<keyword evidence="2" id="KW-1185">Reference proteome</keyword>
<dbReference type="AlphaFoldDB" id="A0AAV5WQD9"/>
<reference evidence="1" key="1">
    <citation type="submission" date="2023-10" db="EMBL/GenBank/DDBJ databases">
        <title>Genome assembly of Pristionchus species.</title>
        <authorList>
            <person name="Yoshida K."/>
            <person name="Sommer R.J."/>
        </authorList>
    </citation>
    <scope>NUCLEOTIDE SEQUENCE</scope>
    <source>
        <strain evidence="1">RS5133</strain>
    </source>
</reference>